<dbReference type="Pfam" id="PF01370">
    <property type="entry name" value="Epimerase"/>
    <property type="match status" value="1"/>
</dbReference>
<protein>
    <submittedName>
        <fullName evidence="4">CDP-glucose 4,6-dehydratase</fullName>
    </submittedName>
</protein>
<dbReference type="NCBIfam" id="TIGR02622">
    <property type="entry name" value="CDP_4_6_dhtase"/>
    <property type="match status" value="1"/>
</dbReference>
<dbReference type="InterPro" id="IPR001509">
    <property type="entry name" value="Epimerase_deHydtase"/>
</dbReference>
<evidence type="ECO:0000256" key="1">
    <source>
        <dbReference type="ARBA" id="ARBA00005125"/>
    </source>
</evidence>
<dbReference type="Proteomes" id="UP000198638">
    <property type="component" value="Unassembled WGS sequence"/>
</dbReference>
<sequence length="364" mass="39700">MNAEFWNGRRVLVTGHTGFKGSWLCLWLQRLGAEITGFALDAPTQPSLFQEADVAAGLTHITGDVRDAAAVRDAMQRAQPEVVFHLAAQSLVRQSYLDPIETYATNVMGTVHVLDAVRHVNSVRAVINVTSDKCYENREIACGYVESDALGGRDPYSNSKGCAELVTSAYRQSFFESKGAQQQVALASARAGNVIGGGDWAADRLVPDLLRAFDRGVPAIVRRPRSVRPWQHVLEPLAGYLALAEGLHEHGARYVGGWNFGPLASDMRRVDEIAASLVSALGEGASFVVQEDENTPHEAGLLMLDASKARRELGWDTLLGLDEALNWIAGWHRAQRSGTYARSITLDQIERYEARIRAAGAACM</sequence>
<dbReference type="PANTHER" id="PTHR43000">
    <property type="entry name" value="DTDP-D-GLUCOSE 4,6-DEHYDRATASE-RELATED"/>
    <property type="match status" value="1"/>
</dbReference>
<proteinExistence type="inferred from homology"/>
<dbReference type="AlphaFoldDB" id="A0A1H4G0E0"/>
<dbReference type="STRING" id="83784.SAMN05192564_105211"/>
<feature type="domain" description="NAD-dependent epimerase/dehydratase" evidence="3">
    <location>
        <begin position="11"/>
        <end position="246"/>
    </location>
</feature>
<dbReference type="Gene3D" id="3.40.50.720">
    <property type="entry name" value="NAD(P)-binding Rossmann-like Domain"/>
    <property type="match status" value="1"/>
</dbReference>
<dbReference type="CDD" id="cd05252">
    <property type="entry name" value="CDP_GD_SDR_e"/>
    <property type="match status" value="1"/>
</dbReference>
<reference evidence="5" key="1">
    <citation type="submission" date="2016-10" db="EMBL/GenBank/DDBJ databases">
        <authorList>
            <person name="Varghese N."/>
            <person name="Submissions S."/>
        </authorList>
    </citation>
    <scope>NUCLEOTIDE SEQUENCE [LARGE SCALE GENOMIC DNA]</scope>
    <source>
        <strain evidence="5">LMG 24000</strain>
    </source>
</reference>
<dbReference type="Gene3D" id="3.90.25.10">
    <property type="entry name" value="UDP-galactose 4-epimerase, domain 1"/>
    <property type="match status" value="1"/>
</dbReference>
<dbReference type="InterPro" id="IPR013445">
    <property type="entry name" value="CDP_4_6_deHydtase"/>
</dbReference>
<comment type="similarity">
    <text evidence="2">Belongs to the NAD(P)-dependent epimerase/dehydratase family.</text>
</comment>
<comment type="pathway">
    <text evidence="1">Bacterial outer membrane biogenesis; LPS O-antigen biosynthesis.</text>
</comment>
<dbReference type="EMBL" id="FNRQ01000005">
    <property type="protein sequence ID" value="SEB02867.1"/>
    <property type="molecule type" value="Genomic_DNA"/>
</dbReference>
<evidence type="ECO:0000313" key="5">
    <source>
        <dbReference type="Proteomes" id="UP000198638"/>
    </source>
</evidence>
<evidence type="ECO:0000313" key="4">
    <source>
        <dbReference type="EMBL" id="SEB02867.1"/>
    </source>
</evidence>
<dbReference type="InterPro" id="IPR036291">
    <property type="entry name" value="NAD(P)-bd_dom_sf"/>
</dbReference>
<organism evidence="4 5">
    <name type="scientific">Paraburkholderia sartisoli</name>
    <dbReference type="NCBI Taxonomy" id="83784"/>
    <lineage>
        <taxon>Bacteria</taxon>
        <taxon>Pseudomonadati</taxon>
        <taxon>Pseudomonadota</taxon>
        <taxon>Betaproteobacteria</taxon>
        <taxon>Burkholderiales</taxon>
        <taxon>Burkholderiaceae</taxon>
        <taxon>Paraburkholderia</taxon>
    </lineage>
</organism>
<evidence type="ECO:0000256" key="2">
    <source>
        <dbReference type="ARBA" id="ARBA00007637"/>
    </source>
</evidence>
<accession>A0A1H4G0E0</accession>
<dbReference type="SUPFAM" id="SSF51735">
    <property type="entry name" value="NAD(P)-binding Rossmann-fold domains"/>
    <property type="match status" value="1"/>
</dbReference>
<gene>
    <name evidence="4" type="ORF">SAMN05192564_105211</name>
</gene>
<name>A0A1H4G0E0_9BURK</name>
<keyword evidence="5" id="KW-1185">Reference proteome</keyword>
<evidence type="ECO:0000259" key="3">
    <source>
        <dbReference type="Pfam" id="PF01370"/>
    </source>
</evidence>